<dbReference type="Gramene" id="TVU47313">
    <property type="protein sequence ID" value="TVU47313"/>
    <property type="gene ID" value="EJB05_06908"/>
</dbReference>
<dbReference type="PANTHER" id="PTHR33086:SF73">
    <property type="entry name" value="OS01G0245901 PROTEIN"/>
    <property type="match status" value="1"/>
</dbReference>
<comment type="caution">
    <text evidence="3">The sequence shown here is derived from an EMBL/GenBank/DDBJ whole genome shotgun (WGS) entry which is preliminary data.</text>
</comment>
<name>A0A5J9WGX8_9POAL</name>
<feature type="region of interest" description="Disordered" evidence="1">
    <location>
        <begin position="343"/>
        <end position="370"/>
    </location>
</feature>
<dbReference type="PANTHER" id="PTHR33086">
    <property type="entry name" value="OS05G0468200 PROTEIN-RELATED"/>
    <property type="match status" value="1"/>
</dbReference>
<sequence length="385" mass="42064">MSSPTAPPPPSWVILGTIPRVSADLPPDADLAVALSAPPRVTLLTIPKRLFPDAVTPSNYPSVRAADAASGLLLLQANQGRAKGPTIIDRPGHYSFCWLEFVAGYFVLDTASASALALPNPEYVMHPGNIGIIASPVRAGAYMVVELQPIIGDDTATLLCFSSEVGEWVFKDVRYPLPPRPLAPNGVPVLTFVPLPPGKALEYKEAWGELDKHRVVGVSAGKLRFVDMYRTRDNRGALKVCVWTLADPDATEWTLEHEASFADIWEDHTYKAAGLPNKIPVLALIHPKEPHIFYFFQEEYIVGMDLRSRSVVECEVYELVEPRRDLVATRFVRAWELPPALSSGIPQKDATDNGSKDESATASMHHGGFPLGLGNSGQLFGRLRK</sequence>
<reference evidence="3 4" key="1">
    <citation type="journal article" date="2019" name="Sci. Rep.">
        <title>A high-quality genome of Eragrostis curvula grass provides insights into Poaceae evolution and supports new strategies to enhance forage quality.</title>
        <authorList>
            <person name="Carballo J."/>
            <person name="Santos B.A.C.M."/>
            <person name="Zappacosta D."/>
            <person name="Garbus I."/>
            <person name="Selva J.P."/>
            <person name="Gallo C.A."/>
            <person name="Diaz A."/>
            <person name="Albertini E."/>
            <person name="Caccamo M."/>
            <person name="Echenique V."/>
        </authorList>
    </citation>
    <scope>NUCLEOTIDE SEQUENCE [LARGE SCALE GENOMIC DNA]</scope>
    <source>
        <strain evidence="4">cv. Victoria</strain>
        <tissue evidence="3">Leaf</tissue>
    </source>
</reference>
<evidence type="ECO:0000313" key="3">
    <source>
        <dbReference type="EMBL" id="TVU47313.1"/>
    </source>
</evidence>
<feature type="compositionally biased region" description="Basic and acidic residues" evidence="1">
    <location>
        <begin position="349"/>
        <end position="359"/>
    </location>
</feature>
<gene>
    <name evidence="3" type="ORF">EJB05_06908</name>
</gene>
<protein>
    <recommendedName>
        <fullName evidence="2">DUF1618 domain-containing protein</fullName>
    </recommendedName>
</protein>
<dbReference type="OrthoDB" id="589927at2759"/>
<evidence type="ECO:0000259" key="2">
    <source>
        <dbReference type="Pfam" id="PF07762"/>
    </source>
</evidence>
<feature type="domain" description="DUF1618" evidence="2">
    <location>
        <begin position="187"/>
        <end position="294"/>
    </location>
</feature>
<dbReference type="InterPro" id="IPR011676">
    <property type="entry name" value="DUF1618"/>
</dbReference>
<keyword evidence="4" id="KW-1185">Reference proteome</keyword>
<dbReference type="Pfam" id="PF07762">
    <property type="entry name" value="DUF1618"/>
    <property type="match status" value="1"/>
</dbReference>
<dbReference type="AlphaFoldDB" id="A0A5J9WGX8"/>
<accession>A0A5J9WGX8</accession>
<feature type="non-terminal residue" evidence="3">
    <location>
        <position position="1"/>
    </location>
</feature>
<proteinExistence type="predicted"/>
<evidence type="ECO:0000256" key="1">
    <source>
        <dbReference type="SAM" id="MobiDB-lite"/>
    </source>
</evidence>
<evidence type="ECO:0000313" key="4">
    <source>
        <dbReference type="Proteomes" id="UP000324897"/>
    </source>
</evidence>
<dbReference type="EMBL" id="RWGY01000004">
    <property type="protein sequence ID" value="TVU47313.1"/>
    <property type="molecule type" value="Genomic_DNA"/>
</dbReference>
<dbReference type="Proteomes" id="UP000324897">
    <property type="component" value="Chromosome 5"/>
</dbReference>
<organism evidence="3 4">
    <name type="scientific">Eragrostis curvula</name>
    <name type="common">weeping love grass</name>
    <dbReference type="NCBI Taxonomy" id="38414"/>
    <lineage>
        <taxon>Eukaryota</taxon>
        <taxon>Viridiplantae</taxon>
        <taxon>Streptophyta</taxon>
        <taxon>Embryophyta</taxon>
        <taxon>Tracheophyta</taxon>
        <taxon>Spermatophyta</taxon>
        <taxon>Magnoliopsida</taxon>
        <taxon>Liliopsida</taxon>
        <taxon>Poales</taxon>
        <taxon>Poaceae</taxon>
        <taxon>PACMAD clade</taxon>
        <taxon>Chloridoideae</taxon>
        <taxon>Eragrostideae</taxon>
        <taxon>Eragrostidinae</taxon>
        <taxon>Eragrostis</taxon>
    </lineage>
</organism>